<evidence type="ECO:0000256" key="7">
    <source>
        <dbReference type="ARBA" id="ARBA00023027"/>
    </source>
</evidence>
<comment type="caution">
    <text evidence="8">The sequence shown here is derived from an EMBL/GenBank/DDBJ whole genome shotgun (WGS) entry which is preliminary data.</text>
</comment>
<dbReference type="Gene3D" id="3.40.50.10330">
    <property type="entry name" value="Probable inorganic polyphosphate/atp-NAD kinase, domain 1"/>
    <property type="match status" value="1"/>
</dbReference>
<evidence type="ECO:0000313" key="9">
    <source>
        <dbReference type="Proteomes" id="UP000193986"/>
    </source>
</evidence>
<dbReference type="SUPFAM" id="SSF111331">
    <property type="entry name" value="NAD kinase/diacylglycerol kinase-like"/>
    <property type="match status" value="1"/>
</dbReference>
<evidence type="ECO:0000256" key="2">
    <source>
        <dbReference type="ARBA" id="ARBA00022679"/>
    </source>
</evidence>
<dbReference type="GO" id="GO:0005524">
    <property type="term" value="F:ATP binding"/>
    <property type="evidence" value="ECO:0007669"/>
    <property type="project" value="UniProtKB-KW"/>
</dbReference>
<dbReference type="Gene3D" id="2.60.200.30">
    <property type="entry name" value="Probable inorganic polyphosphate/atp-NAD kinase, domain 2"/>
    <property type="match status" value="1"/>
</dbReference>
<proteinExistence type="inferred from homology"/>
<keyword evidence="6" id="KW-0521">NADP</keyword>
<reference evidence="8 9" key="1">
    <citation type="submission" date="2016-07" db="EMBL/GenBank/DDBJ databases">
        <title>Pervasive Adenine N6-methylation of Active Genes in Fungi.</title>
        <authorList>
            <consortium name="DOE Joint Genome Institute"/>
            <person name="Mondo S.J."/>
            <person name="Dannebaum R.O."/>
            <person name="Kuo R.C."/>
            <person name="Labutti K."/>
            <person name="Haridas S."/>
            <person name="Kuo A."/>
            <person name="Salamov A."/>
            <person name="Ahrendt S.R."/>
            <person name="Lipzen A."/>
            <person name="Sullivan W."/>
            <person name="Andreopoulos W.B."/>
            <person name="Clum A."/>
            <person name="Lindquist E."/>
            <person name="Daum C."/>
            <person name="Ramamoorthy G.K."/>
            <person name="Gryganskyi A."/>
            <person name="Culley D."/>
            <person name="Magnuson J.K."/>
            <person name="James T.Y."/>
            <person name="O'Malley M.A."/>
            <person name="Stajich J.E."/>
            <person name="Spatafora J.W."/>
            <person name="Visel A."/>
            <person name="Grigoriev I.V."/>
        </authorList>
    </citation>
    <scope>NUCLEOTIDE SEQUENCE [LARGE SCALE GENOMIC DNA]</scope>
    <source>
        <strain evidence="8 9">68-887.2</strain>
    </source>
</reference>
<evidence type="ECO:0000256" key="1">
    <source>
        <dbReference type="ARBA" id="ARBA00010995"/>
    </source>
</evidence>
<dbReference type="PANTHER" id="PTHR20275">
    <property type="entry name" value="NAD KINASE"/>
    <property type="match status" value="1"/>
</dbReference>
<dbReference type="FunCoup" id="A0A1Y2B3D8">
    <property type="interactions" value="3"/>
</dbReference>
<name>A0A1Y2B3D8_9TREE</name>
<evidence type="ECO:0000256" key="6">
    <source>
        <dbReference type="ARBA" id="ARBA00022857"/>
    </source>
</evidence>
<dbReference type="HAMAP" id="MF_00361">
    <property type="entry name" value="NAD_kinase"/>
    <property type="match status" value="1"/>
</dbReference>
<keyword evidence="2" id="KW-0808">Transferase</keyword>
<comment type="similarity">
    <text evidence="1">Belongs to the NAD kinase family.</text>
</comment>
<dbReference type="InterPro" id="IPR017437">
    <property type="entry name" value="ATP-NAD_kinase_PpnK-typ_C"/>
</dbReference>
<dbReference type="GO" id="GO:0006741">
    <property type="term" value="P:NADP+ biosynthetic process"/>
    <property type="evidence" value="ECO:0007669"/>
    <property type="project" value="InterPro"/>
</dbReference>
<dbReference type="Pfam" id="PF20143">
    <property type="entry name" value="NAD_kinase_C"/>
    <property type="match status" value="1"/>
</dbReference>
<dbReference type="OrthoDB" id="24581at2759"/>
<evidence type="ECO:0000256" key="4">
    <source>
        <dbReference type="ARBA" id="ARBA00022777"/>
    </source>
</evidence>
<keyword evidence="5" id="KW-0067">ATP-binding</keyword>
<sequence>MSRYLVLSRQLWSSSRSCSTRSFRRGVHQLRDLPAPTIESLAKRARLRPCDVLENEAESSAMGARQYSPAQHLSKWNARPKTVLLVQKPDDDRANQAVARLLRHLTEHHPYLTLLVEPHTARYHDTYPDLVVVDAADQALLPLYTDLVITVGGDGTVLHTSHLFAEGECPPVLSFSMGSLGFLLPFHIDSMAETLEMTLAGPVSILNRMRLACTPIDQNGQVLQCAKAVGDVGWQVMNEVTLHRGRHAHLTVVDAYFDGQHLTEAMADGLLLSTPTGSTAYSLSAGGPISHPGTDAFLLTPIAPRSLSFRTVILPGSGVVKLEISPLSRSPAELSVDGREVCELRAGEAVIVGKSRYPIPCVERAAGGSGWVRDINSLLQFNVGFRNKSLRSHHEA</sequence>
<keyword evidence="7" id="KW-0520">NAD</keyword>
<evidence type="ECO:0000256" key="5">
    <source>
        <dbReference type="ARBA" id="ARBA00022840"/>
    </source>
</evidence>
<keyword evidence="4 8" id="KW-0418">Kinase</keyword>
<dbReference type="InterPro" id="IPR002504">
    <property type="entry name" value="NADK"/>
</dbReference>
<dbReference type="STRING" id="71784.A0A1Y2B3D8"/>
<dbReference type="Pfam" id="PF01513">
    <property type="entry name" value="NAD_kinase"/>
    <property type="match status" value="1"/>
</dbReference>
<keyword evidence="3" id="KW-0547">Nucleotide-binding</keyword>
<dbReference type="FunFam" id="2.60.200.30:FF:000009">
    <property type="entry name" value="Poly(P)/ATP NAD kinase"/>
    <property type="match status" value="1"/>
</dbReference>
<gene>
    <name evidence="8" type="ORF">BCR39DRAFT_533488</name>
</gene>
<dbReference type="GO" id="GO:0019674">
    <property type="term" value="P:NAD+ metabolic process"/>
    <property type="evidence" value="ECO:0007669"/>
    <property type="project" value="InterPro"/>
</dbReference>
<organism evidence="8 9">
    <name type="scientific">Naematelia encephala</name>
    <dbReference type="NCBI Taxonomy" id="71784"/>
    <lineage>
        <taxon>Eukaryota</taxon>
        <taxon>Fungi</taxon>
        <taxon>Dikarya</taxon>
        <taxon>Basidiomycota</taxon>
        <taxon>Agaricomycotina</taxon>
        <taxon>Tremellomycetes</taxon>
        <taxon>Tremellales</taxon>
        <taxon>Naemateliaceae</taxon>
        <taxon>Naematelia</taxon>
    </lineage>
</organism>
<dbReference type="PANTHER" id="PTHR20275:SF26">
    <property type="entry name" value="NADH KINASE POS5, MITOCHONDRIAL"/>
    <property type="match status" value="1"/>
</dbReference>
<evidence type="ECO:0000313" key="8">
    <source>
        <dbReference type="EMBL" id="ORY28997.1"/>
    </source>
</evidence>
<accession>A0A1Y2B3D8</accession>
<protein>
    <submittedName>
        <fullName evidence="8">NADH kinase</fullName>
    </submittedName>
</protein>
<dbReference type="AlphaFoldDB" id="A0A1Y2B3D8"/>
<dbReference type="GO" id="GO:0003951">
    <property type="term" value="F:NAD+ kinase activity"/>
    <property type="evidence" value="ECO:0007669"/>
    <property type="project" value="InterPro"/>
</dbReference>
<dbReference type="InterPro" id="IPR016064">
    <property type="entry name" value="NAD/diacylglycerol_kinase_sf"/>
</dbReference>
<dbReference type="EMBL" id="MCFC01000028">
    <property type="protein sequence ID" value="ORY28997.1"/>
    <property type="molecule type" value="Genomic_DNA"/>
</dbReference>
<dbReference type="InterPro" id="IPR017438">
    <property type="entry name" value="ATP-NAD_kinase_N"/>
</dbReference>
<dbReference type="Proteomes" id="UP000193986">
    <property type="component" value="Unassembled WGS sequence"/>
</dbReference>
<dbReference type="InParanoid" id="A0A1Y2B3D8"/>
<keyword evidence="9" id="KW-1185">Reference proteome</keyword>
<evidence type="ECO:0000256" key="3">
    <source>
        <dbReference type="ARBA" id="ARBA00022741"/>
    </source>
</evidence>